<keyword evidence="1" id="KW-0479">Metal-binding</keyword>
<dbReference type="CDD" id="cd07765">
    <property type="entry name" value="KRAB_A-box"/>
    <property type="match status" value="1"/>
</dbReference>
<dbReference type="InterPro" id="IPR036051">
    <property type="entry name" value="KRAB_dom_sf"/>
</dbReference>
<evidence type="ECO:0000256" key="2">
    <source>
        <dbReference type="ARBA" id="ARBA00022737"/>
    </source>
</evidence>
<dbReference type="Pfam" id="PF01352">
    <property type="entry name" value="KRAB"/>
    <property type="match status" value="1"/>
</dbReference>
<reference evidence="6 7" key="1">
    <citation type="submission" date="2023-05" db="EMBL/GenBank/DDBJ databases">
        <title>B98-5 Cell Line De Novo Hybrid Assembly: An Optical Mapping Approach.</title>
        <authorList>
            <person name="Kananen K."/>
            <person name="Auerbach J.A."/>
            <person name="Kautto E."/>
            <person name="Blachly J.S."/>
        </authorList>
    </citation>
    <scope>NUCLEOTIDE SEQUENCE [LARGE SCALE GENOMIC DNA]</scope>
    <source>
        <strain evidence="6">B95-8</strain>
        <tissue evidence="6">Cell line</tissue>
    </source>
</reference>
<accession>A0ABQ9TWX0</accession>
<evidence type="ECO:0000259" key="5">
    <source>
        <dbReference type="PROSITE" id="PS50805"/>
    </source>
</evidence>
<dbReference type="Gene3D" id="3.30.160.60">
    <property type="entry name" value="Classic Zinc Finger"/>
    <property type="match status" value="1"/>
</dbReference>
<dbReference type="SUPFAM" id="SSF57667">
    <property type="entry name" value="beta-beta-alpha zinc fingers"/>
    <property type="match status" value="1"/>
</dbReference>
<dbReference type="Proteomes" id="UP001266305">
    <property type="component" value="Unassembled WGS sequence"/>
</dbReference>
<evidence type="ECO:0000313" key="7">
    <source>
        <dbReference type="Proteomes" id="UP001266305"/>
    </source>
</evidence>
<dbReference type="PROSITE" id="PS00028">
    <property type="entry name" value="ZINC_FINGER_C2H2_1"/>
    <property type="match status" value="1"/>
</dbReference>
<dbReference type="Gene3D" id="6.10.140.140">
    <property type="match status" value="1"/>
</dbReference>
<comment type="caution">
    <text evidence="6">The sequence shown here is derived from an EMBL/GenBank/DDBJ whole genome shotgun (WGS) entry which is preliminary data.</text>
</comment>
<dbReference type="EMBL" id="JASSZA010000019">
    <property type="protein sequence ID" value="KAK2089285.1"/>
    <property type="molecule type" value="Genomic_DNA"/>
</dbReference>
<organism evidence="6 7">
    <name type="scientific">Saguinus oedipus</name>
    <name type="common">Cotton-top tamarin</name>
    <name type="synonym">Oedipomidas oedipus</name>
    <dbReference type="NCBI Taxonomy" id="9490"/>
    <lineage>
        <taxon>Eukaryota</taxon>
        <taxon>Metazoa</taxon>
        <taxon>Chordata</taxon>
        <taxon>Craniata</taxon>
        <taxon>Vertebrata</taxon>
        <taxon>Euteleostomi</taxon>
        <taxon>Mammalia</taxon>
        <taxon>Eutheria</taxon>
        <taxon>Euarchontoglires</taxon>
        <taxon>Primates</taxon>
        <taxon>Haplorrhini</taxon>
        <taxon>Platyrrhini</taxon>
        <taxon>Cebidae</taxon>
        <taxon>Callitrichinae</taxon>
        <taxon>Saguinus</taxon>
    </lineage>
</organism>
<evidence type="ECO:0000256" key="1">
    <source>
        <dbReference type="ARBA" id="ARBA00022723"/>
    </source>
</evidence>
<name>A0ABQ9TWX0_SAGOE</name>
<keyword evidence="4" id="KW-0862">Zinc</keyword>
<feature type="domain" description="KRAB" evidence="5">
    <location>
        <begin position="62"/>
        <end position="138"/>
    </location>
</feature>
<evidence type="ECO:0000256" key="4">
    <source>
        <dbReference type="ARBA" id="ARBA00022833"/>
    </source>
</evidence>
<evidence type="ECO:0000313" key="6">
    <source>
        <dbReference type="EMBL" id="KAK2089285.1"/>
    </source>
</evidence>
<keyword evidence="3" id="KW-0863">Zinc-finger</keyword>
<dbReference type="InterPro" id="IPR039938">
    <property type="entry name" value="Sp4-like"/>
</dbReference>
<dbReference type="SUPFAM" id="SSF109640">
    <property type="entry name" value="KRAB domain (Kruppel-associated box)"/>
    <property type="match status" value="1"/>
</dbReference>
<dbReference type="InterPro" id="IPR001909">
    <property type="entry name" value="KRAB"/>
</dbReference>
<dbReference type="PANTHER" id="PTHR14947">
    <property type="entry name" value="ZINC FINGER PROTEIN"/>
    <property type="match status" value="1"/>
</dbReference>
<gene>
    <name evidence="6" type="ORF">P7K49_035192</name>
</gene>
<keyword evidence="7" id="KW-1185">Reference proteome</keyword>
<dbReference type="PROSITE" id="PS50805">
    <property type="entry name" value="KRAB"/>
    <property type="match status" value="1"/>
</dbReference>
<dbReference type="InterPro" id="IPR013087">
    <property type="entry name" value="Znf_C2H2_type"/>
</dbReference>
<protein>
    <recommendedName>
        <fullName evidence="5">KRAB domain-containing protein</fullName>
    </recommendedName>
</protein>
<keyword evidence="2" id="KW-0677">Repeat</keyword>
<proteinExistence type="predicted"/>
<dbReference type="PANTHER" id="PTHR14947:SF25">
    <property type="entry name" value="C2H2-TYPE DOMAIN-CONTAINING PROTEIN"/>
    <property type="match status" value="1"/>
</dbReference>
<dbReference type="SMART" id="SM00349">
    <property type="entry name" value="KRAB"/>
    <property type="match status" value="1"/>
</dbReference>
<dbReference type="InterPro" id="IPR036236">
    <property type="entry name" value="Znf_C2H2_sf"/>
</dbReference>
<sequence>MAILSDQWSHKDKSTSGPVFSSVLRILGGGWASGGMLERWIVVPQHRNYLWFHLSPSQQGTVTFEDVAVNFSREEWSLLSEVQRCLYHDVMLENWVLISSLGCWCESEDEEAPSKQNISTQRVSQVSTPRAGVSLKKAHPCEMCGAILGDILHLADHQGTHHKQKLHRCEAWGNQFYDSSNHQHQNQYLGEKPYRSIVEEAFVKRCKFHVSEESSVFSQSGKDFLPSSGLLQQEAIYTGEKSDSNTESPNTDLFNSRDFSLEKDVAAVSVGCPLANMIASVIIREVTLGIDLMNVENVGNLLVIRAALFSISEFILEKDLMSVENVGNLLVKMVPSLNIKEFTLEKDLMSVKNVGNVLPKRAISFSISEVTLVKDLMSVKNVENALVRRAPSLNIIEFTLEKDLTSVENVGNLLVERDTLGTIREVTLEKDLMSVENVENLLVERATSFSISEATVEKGLTSVGSVGNCLGASPTSLNIREFTLEKGHTNVMNVGNHFRTALGFVFIREFTLEKNRLSAVNVGSHFLKAVPSFDIGEFILEKGLMSVENVENHFIKALPS</sequence>
<evidence type="ECO:0000256" key="3">
    <source>
        <dbReference type="ARBA" id="ARBA00022771"/>
    </source>
</evidence>